<feature type="region of interest" description="Disordered" evidence="2">
    <location>
        <begin position="955"/>
        <end position="1000"/>
    </location>
</feature>
<dbReference type="Pfam" id="PF03752">
    <property type="entry name" value="ALF"/>
    <property type="match status" value="7"/>
</dbReference>
<feature type="compositionally biased region" description="Basic and acidic residues" evidence="2">
    <location>
        <begin position="984"/>
        <end position="995"/>
    </location>
</feature>
<dbReference type="InterPro" id="IPR005506">
    <property type="entry name" value="DUF312_ALF"/>
</dbReference>
<dbReference type="InterPro" id="IPR006311">
    <property type="entry name" value="TAT_signal"/>
</dbReference>
<protein>
    <submittedName>
        <fullName evidence="4">ALF repeat-containing protein</fullName>
    </submittedName>
</protein>
<sequence length="1127" mass="114474">MSVKQWNRRSFLRTAVAGSSAMVAVSALGLDVAWAGTASAADTGGADPLPLPDTDRAKAVKAWMTGGRAVRAGAAEALVGSDADIRAFLTEQLPKASVEDNRVAILTYLARAGKGLRREALAALNNGDAAIADFLTTGFDPALTEDLRVTTATVMGTGGKAITRDGTAALNAGERKALEDFLVEGQYEARLEDMRVLIAGMLAKSGPEVRKYASRALGGSAADVQWFLDTGQHIARARDQESATIEELVAVVEREGKRAQAETDLAVEASERAKAAAEKAKEAAEKAAAEAAAAQDDVEKSGEAARKAASAAKGAADAARNAINASHAAVAASRRASFAATAASQCAATAGYAASRAYRAAIGASKDASQAQAAKDAAVAARNAAAKARTAAKAADYAATASAQAAGAGSAAASAARNAAAAAGASAQAAAAAGAAQQQAAEAKRQASIASAAANRATNAASTAQALANSAATSARTARDAANSAADHAEKAADAADEAVKYAGQALDYANKSTAHAAKAVAAANTATKTVEEALAVEQAARDAELASLEEDKQQGLDEAAELARIEADERAEYEDKRAQAEQTEQAVRDLISDAERALAGDDLTLAATLGRKAAVGLLSAKGSWTRQAAQFALCGTDADAHAWIDTDRSLAQGQDDRETALYLAQVSAPAIAEAAHTALGSDQPGAARAFLTEGVIEAAATDNRVQVFRVLANSPGRAVKAAAEAAIEANDAKALQDFFEHTYADAIREDDSVATATLLAKGGPYTKAHAEVALAGPTWMRRNFIDVAQYKTAQLDYDSATHVAAIRGAIAAAAKIAHKAQQDAALASKAAAEARQAAAEAAQWATKAQASADKADDYADQARKNADDADKSAAAAQASANTAKAAAATARGASRSANYSANRAIDAARSALNSAYSAQASASSARQSALAAGKDAQTAAAAASDARRIATEKRQIEAAEAARRAAEQAKKDRENGNNPSDSPTHDKVNKKGSDGDGEGEDWWEDAGWYANAFNNISIATGFISAGLGLGSLLFPPLAPFAAGFAWVSLATAGLSTVFTGIEYGIFNGKFASSAAGTALALVTFGQSKWIGALGEVGGTVVAPVATKVTQFAHDLVSPITGVLSLF</sequence>
<evidence type="ECO:0000256" key="3">
    <source>
        <dbReference type="SAM" id="SignalP"/>
    </source>
</evidence>
<name>A0ABZ2AA28_STRNV</name>
<accession>A0ABZ2AA28</accession>
<evidence type="ECO:0000313" key="4">
    <source>
        <dbReference type="EMBL" id="WUX55537.1"/>
    </source>
</evidence>
<reference evidence="4" key="1">
    <citation type="submission" date="2022-10" db="EMBL/GenBank/DDBJ databases">
        <title>The complete genomes of actinobacterial strains from the NBC collection.</title>
        <authorList>
            <person name="Joergensen T.S."/>
            <person name="Alvarez Arevalo M."/>
            <person name="Sterndorff E.B."/>
            <person name="Faurdal D."/>
            <person name="Vuksanovic O."/>
            <person name="Mourched A.-S."/>
            <person name="Charusanti P."/>
            <person name="Shaw S."/>
            <person name="Blin K."/>
            <person name="Weber T."/>
        </authorList>
    </citation>
    <scope>NUCLEOTIDE SEQUENCE</scope>
    <source>
        <strain evidence="4">NBC_01432</strain>
    </source>
</reference>
<evidence type="ECO:0000313" key="5">
    <source>
        <dbReference type="Proteomes" id="UP001432209"/>
    </source>
</evidence>
<feature type="coiled-coil region" evidence="1">
    <location>
        <begin position="266"/>
        <end position="297"/>
    </location>
</feature>
<feature type="signal peptide" evidence="3">
    <location>
        <begin position="1"/>
        <end position="40"/>
    </location>
</feature>
<evidence type="ECO:0000256" key="1">
    <source>
        <dbReference type="SAM" id="Coils"/>
    </source>
</evidence>
<feature type="region of interest" description="Disordered" evidence="2">
    <location>
        <begin position="851"/>
        <end position="874"/>
    </location>
</feature>
<keyword evidence="3" id="KW-0732">Signal</keyword>
<dbReference type="EMBL" id="CP109495">
    <property type="protein sequence ID" value="WUX55537.1"/>
    <property type="molecule type" value="Genomic_DNA"/>
</dbReference>
<keyword evidence="5" id="KW-1185">Reference proteome</keyword>
<feature type="chain" id="PRO_5046645735" evidence="3">
    <location>
        <begin position="41"/>
        <end position="1127"/>
    </location>
</feature>
<feature type="compositionally biased region" description="Basic and acidic residues" evidence="2">
    <location>
        <begin position="955"/>
        <end position="976"/>
    </location>
</feature>
<feature type="compositionally biased region" description="Basic and acidic residues" evidence="2">
    <location>
        <begin position="854"/>
        <end position="872"/>
    </location>
</feature>
<organism evidence="4 5">
    <name type="scientific">Streptomyces niveus</name>
    <name type="common">Streptomyces spheroides</name>
    <dbReference type="NCBI Taxonomy" id="193462"/>
    <lineage>
        <taxon>Bacteria</taxon>
        <taxon>Bacillati</taxon>
        <taxon>Actinomycetota</taxon>
        <taxon>Actinomycetes</taxon>
        <taxon>Kitasatosporales</taxon>
        <taxon>Streptomycetaceae</taxon>
        <taxon>Streptomyces</taxon>
    </lineage>
</organism>
<dbReference type="RefSeq" id="WP_329079448.1">
    <property type="nucleotide sequence ID" value="NZ_CP109495.1"/>
</dbReference>
<dbReference type="PANTHER" id="PTHR23242:SF9">
    <property type="entry name" value="TRANSCRIPTION FACTOR HOXA13"/>
    <property type="match status" value="1"/>
</dbReference>
<keyword evidence="1" id="KW-0175">Coiled coil</keyword>
<proteinExistence type="predicted"/>
<dbReference type="Proteomes" id="UP001432209">
    <property type="component" value="Chromosome"/>
</dbReference>
<gene>
    <name evidence="4" type="ORF">OG442_30665</name>
</gene>
<feature type="coiled-coil region" evidence="1">
    <location>
        <begin position="546"/>
        <end position="598"/>
    </location>
</feature>
<dbReference type="PANTHER" id="PTHR23242">
    <property type="entry name" value="TRANSCRIPTION FACTOR HOXA13"/>
    <property type="match status" value="1"/>
</dbReference>
<dbReference type="PROSITE" id="PS51318">
    <property type="entry name" value="TAT"/>
    <property type="match status" value="1"/>
</dbReference>
<evidence type="ECO:0000256" key="2">
    <source>
        <dbReference type="SAM" id="MobiDB-lite"/>
    </source>
</evidence>